<dbReference type="Proteomes" id="UP000295604">
    <property type="component" value="Unassembled WGS sequence"/>
</dbReference>
<protein>
    <submittedName>
        <fullName evidence="2">Uncharacterized protein</fullName>
    </submittedName>
</protein>
<comment type="caution">
    <text evidence="2">The sequence shown here is derived from an EMBL/GenBank/DDBJ whole genome shotgun (WGS) entry which is preliminary data.</text>
</comment>
<sequence length="96" mass="10927">MVCHPPSTDYRPQDQAPGPQYKYPYRSLWTQLDRVNRFSESGRVHTHPTGLRSVTLSRKTHHDIMVQPAPASHHRSDTLEQVPANIDSLYALDGAH</sequence>
<name>A0A4V3I523_9PEZI</name>
<dbReference type="AlphaFoldDB" id="A0A4V3I523"/>
<keyword evidence="3" id="KW-1185">Reference proteome</keyword>
<reference evidence="2 3" key="1">
    <citation type="submission" date="2018-11" db="EMBL/GenBank/DDBJ databases">
        <title>Genome sequence and assembly of Colletotrichum sidae.</title>
        <authorList>
            <person name="Gan P."/>
            <person name="Shirasu K."/>
        </authorList>
    </citation>
    <scope>NUCLEOTIDE SEQUENCE [LARGE SCALE GENOMIC DNA]</scope>
    <source>
        <strain evidence="2 3">CBS 518.97</strain>
    </source>
</reference>
<accession>A0A4V3I523</accession>
<evidence type="ECO:0000256" key="1">
    <source>
        <dbReference type="SAM" id="MobiDB-lite"/>
    </source>
</evidence>
<feature type="region of interest" description="Disordered" evidence="1">
    <location>
        <begin position="1"/>
        <end position="20"/>
    </location>
</feature>
<organism evidence="2 3">
    <name type="scientific">Colletotrichum sidae</name>
    <dbReference type="NCBI Taxonomy" id="1347389"/>
    <lineage>
        <taxon>Eukaryota</taxon>
        <taxon>Fungi</taxon>
        <taxon>Dikarya</taxon>
        <taxon>Ascomycota</taxon>
        <taxon>Pezizomycotina</taxon>
        <taxon>Sordariomycetes</taxon>
        <taxon>Hypocreomycetidae</taxon>
        <taxon>Glomerellales</taxon>
        <taxon>Glomerellaceae</taxon>
        <taxon>Colletotrichum</taxon>
        <taxon>Colletotrichum orbiculare species complex</taxon>
    </lineage>
</organism>
<evidence type="ECO:0000313" key="3">
    <source>
        <dbReference type="Proteomes" id="UP000295604"/>
    </source>
</evidence>
<gene>
    <name evidence="2" type="ORF">C8034_v008575</name>
</gene>
<proteinExistence type="predicted"/>
<dbReference type="EMBL" id="QAPF01000030">
    <property type="protein sequence ID" value="TEA20615.1"/>
    <property type="molecule type" value="Genomic_DNA"/>
</dbReference>
<evidence type="ECO:0000313" key="2">
    <source>
        <dbReference type="EMBL" id="TEA20615.1"/>
    </source>
</evidence>